<name>X6PES1_RETFI</name>
<comment type="caution">
    <text evidence="2">The sequence shown here is derived from an EMBL/GenBank/DDBJ whole genome shotgun (WGS) entry which is preliminary data.</text>
</comment>
<dbReference type="EMBL" id="ASPP01000076">
    <property type="protein sequence ID" value="ETO36985.1"/>
    <property type="molecule type" value="Genomic_DNA"/>
</dbReference>
<dbReference type="Gene3D" id="2.60.120.920">
    <property type="match status" value="1"/>
</dbReference>
<sequence length="437" mass="49957">MAYLDEEDTVIMTTEPGETEGQKEPEGSARTAEEEASVGRLLELQKQTKLVREQTKNQREGIDAKALKVCNTIDAHFDEMVKALESRKEELKKEVRITLRQSEELNKFEEGLVKSINLQNEFLHNPNYQDEKGVNLREKMAQTIETEFMKENAEMTKSLQEPGMDMSELEFKWNNKNHQDMMNLIKRHGKIAYEQDEKMPVSEKQNPQSVVITTNENNQTNDCDNNNNNELSKPTFLFQFDNFCHHKEILVSEICTTNGKKTQRIQSTYTGVFGCWSSLCVSNSGVYVYGKLLGQEKSTSFQKKKECFQLQCNLECDGHIRNIGVVTRNTCVNNKYCWSITAPWVGVSYFLSQSGDICSYNVSDDYKVKNHRKNAKGWGSGDVISVVIDKAECTIDFFVNHTHMGKIDGISQSISYYPALHFCLKKGHCDIQIVPPE</sequence>
<organism evidence="2 3">
    <name type="scientific">Reticulomyxa filosa</name>
    <dbReference type="NCBI Taxonomy" id="46433"/>
    <lineage>
        <taxon>Eukaryota</taxon>
        <taxon>Sar</taxon>
        <taxon>Rhizaria</taxon>
        <taxon>Retaria</taxon>
        <taxon>Foraminifera</taxon>
        <taxon>Monothalamids</taxon>
        <taxon>Reticulomyxidae</taxon>
        <taxon>Reticulomyxa</taxon>
    </lineage>
</organism>
<feature type="compositionally biased region" description="Basic and acidic residues" evidence="1">
    <location>
        <begin position="20"/>
        <end position="33"/>
    </location>
</feature>
<gene>
    <name evidence="2" type="ORF">RFI_00073</name>
</gene>
<evidence type="ECO:0000313" key="2">
    <source>
        <dbReference type="EMBL" id="ETO36985.1"/>
    </source>
</evidence>
<proteinExistence type="predicted"/>
<keyword evidence="3" id="KW-1185">Reference proteome</keyword>
<dbReference type="AlphaFoldDB" id="X6PES1"/>
<dbReference type="Proteomes" id="UP000023152">
    <property type="component" value="Unassembled WGS sequence"/>
</dbReference>
<dbReference type="InterPro" id="IPR043136">
    <property type="entry name" value="B30.2/SPRY_sf"/>
</dbReference>
<evidence type="ECO:0000256" key="1">
    <source>
        <dbReference type="SAM" id="MobiDB-lite"/>
    </source>
</evidence>
<feature type="region of interest" description="Disordered" evidence="1">
    <location>
        <begin position="1"/>
        <end position="37"/>
    </location>
</feature>
<accession>X6PES1</accession>
<protein>
    <recommendedName>
        <fullName evidence="4">B30.2/SPRY domain-containing protein</fullName>
    </recommendedName>
</protein>
<reference evidence="2 3" key="1">
    <citation type="journal article" date="2013" name="Curr. Biol.">
        <title>The Genome of the Foraminiferan Reticulomyxa filosa.</title>
        <authorList>
            <person name="Glockner G."/>
            <person name="Hulsmann N."/>
            <person name="Schleicher M."/>
            <person name="Noegel A.A."/>
            <person name="Eichinger L."/>
            <person name="Gallinger C."/>
            <person name="Pawlowski J."/>
            <person name="Sierra R."/>
            <person name="Euteneuer U."/>
            <person name="Pillet L."/>
            <person name="Moustafa A."/>
            <person name="Platzer M."/>
            <person name="Groth M."/>
            <person name="Szafranski K."/>
            <person name="Schliwa M."/>
        </authorList>
    </citation>
    <scope>NUCLEOTIDE SEQUENCE [LARGE SCALE GENOMIC DNA]</scope>
</reference>
<evidence type="ECO:0008006" key="4">
    <source>
        <dbReference type="Google" id="ProtNLM"/>
    </source>
</evidence>
<evidence type="ECO:0000313" key="3">
    <source>
        <dbReference type="Proteomes" id="UP000023152"/>
    </source>
</evidence>